<keyword evidence="2" id="KW-0378">Hydrolase</keyword>
<dbReference type="Gene3D" id="3.30.420.40">
    <property type="match status" value="1"/>
</dbReference>
<dbReference type="Gene3D" id="3.30.420.150">
    <property type="entry name" value="Exopolyphosphatase. Domain 2"/>
    <property type="match status" value="1"/>
</dbReference>
<dbReference type="Proteomes" id="UP000718281">
    <property type="component" value="Unassembled WGS sequence"/>
</dbReference>
<protein>
    <submittedName>
        <fullName evidence="4">Ppx/GppA family phosphatase</fullName>
    </submittedName>
</protein>
<evidence type="ECO:0000256" key="2">
    <source>
        <dbReference type="ARBA" id="ARBA00022801"/>
    </source>
</evidence>
<dbReference type="GO" id="GO:0016462">
    <property type="term" value="F:pyrophosphatase activity"/>
    <property type="evidence" value="ECO:0007669"/>
    <property type="project" value="TreeGrafter"/>
</dbReference>
<dbReference type="EMBL" id="JADKGK010000013">
    <property type="protein sequence ID" value="MBL0003533.1"/>
    <property type="molecule type" value="Genomic_DNA"/>
</dbReference>
<dbReference type="InterPro" id="IPR003695">
    <property type="entry name" value="Ppx_GppA_N"/>
</dbReference>
<dbReference type="PANTHER" id="PTHR30005">
    <property type="entry name" value="EXOPOLYPHOSPHATASE"/>
    <property type="match status" value="1"/>
</dbReference>
<dbReference type="PANTHER" id="PTHR30005:SF0">
    <property type="entry name" value="RETROGRADE REGULATION PROTEIN 2"/>
    <property type="match status" value="1"/>
</dbReference>
<dbReference type="CDD" id="cd24056">
    <property type="entry name" value="ASKHA_NBD_MtPPX1-like"/>
    <property type="match status" value="1"/>
</dbReference>
<evidence type="ECO:0000313" key="5">
    <source>
        <dbReference type="EMBL" id="MBK7273519.1"/>
    </source>
</evidence>
<comment type="caution">
    <text evidence="4">The sequence shown here is derived from an EMBL/GenBank/DDBJ whole genome shotgun (WGS) entry which is preliminary data.</text>
</comment>
<dbReference type="AlphaFoldDB" id="A0A934X3M5"/>
<evidence type="ECO:0000256" key="1">
    <source>
        <dbReference type="ARBA" id="ARBA00007125"/>
    </source>
</evidence>
<dbReference type="InterPro" id="IPR043129">
    <property type="entry name" value="ATPase_NBD"/>
</dbReference>
<organism evidence="4 7">
    <name type="scientific">Candidatus Phosphoribacter hodrii</name>
    <dbReference type="NCBI Taxonomy" id="2953743"/>
    <lineage>
        <taxon>Bacteria</taxon>
        <taxon>Bacillati</taxon>
        <taxon>Actinomycetota</taxon>
        <taxon>Actinomycetes</taxon>
        <taxon>Micrococcales</taxon>
        <taxon>Dermatophilaceae</taxon>
        <taxon>Candidatus Phosphoribacter</taxon>
    </lineage>
</organism>
<comment type="similarity">
    <text evidence="1">Belongs to the GppA/Ppx family.</text>
</comment>
<evidence type="ECO:0000259" key="3">
    <source>
        <dbReference type="Pfam" id="PF02541"/>
    </source>
</evidence>
<evidence type="ECO:0000313" key="8">
    <source>
        <dbReference type="Proteomes" id="UP000726105"/>
    </source>
</evidence>
<evidence type="ECO:0000313" key="6">
    <source>
        <dbReference type="EMBL" id="MBL0003533.1"/>
    </source>
</evidence>
<dbReference type="Proteomes" id="UP000726105">
    <property type="component" value="Unassembled WGS sequence"/>
</dbReference>
<dbReference type="Pfam" id="PF02541">
    <property type="entry name" value="Ppx-GppA"/>
    <property type="match status" value="1"/>
</dbReference>
<reference evidence="7 8" key="1">
    <citation type="submission" date="2020-10" db="EMBL/GenBank/DDBJ databases">
        <title>Connecting structure to function with the recovery of over 1000 high-quality activated sludge metagenome-assembled genomes encoding full-length rRNA genes using long-read sequencing.</title>
        <authorList>
            <person name="Singleton C.M."/>
            <person name="Petriglieri F."/>
            <person name="Kristensen J.M."/>
            <person name="Kirkegaard R.H."/>
            <person name="Michaelsen T.Y."/>
            <person name="Andersen M.H."/>
            <person name="Karst S.M."/>
            <person name="Dueholm M.S."/>
            <person name="Nielsen P.H."/>
            <person name="Albertsen M."/>
        </authorList>
    </citation>
    <scope>NUCLEOTIDE SEQUENCE [LARGE SCALE GENOMIC DNA]</scope>
    <source>
        <strain evidence="4">AalE_18-Q3-R2-46_BAT3C.188</strain>
        <strain evidence="5">Ega_18-Q3-R5-49_MAXAC.001</strain>
        <strain evidence="6">Ribe_18-Q3-R11-54_MAXAC.001</strain>
    </source>
</reference>
<feature type="domain" description="Ppx/GppA phosphatase N-terminal" evidence="3">
    <location>
        <begin position="23"/>
        <end position="305"/>
    </location>
</feature>
<evidence type="ECO:0000313" key="4">
    <source>
        <dbReference type="EMBL" id="MBK6299864.1"/>
    </source>
</evidence>
<accession>A0A934X3M5</accession>
<proteinExistence type="inferred from homology"/>
<sequence length="314" mass="33865">MRLGVIDVGSNTVHFLVVDAYYGGHPLPAYSHKVELKLSENLLPDGTIGAEFGRALTQFLTECQEIAEEQGVIDLMAFATSAIRDAQGGQELIETVSRESGVDLQVLSGRDEARLTYLAVRRWFGWSSGRLLVVDIGGGSLELASGLDEEPDAAISLPLGAGRLTRDLLADDLPKPKDIKAARAYVRAEIGGAVRELLRFGPPTRAVGTSKTIRSLARIAGAAPSGEGIYVTRRLRREHLGDIVKRLGRMSVAERAELPGVSATRAHQLLAGALVVEGAMDLLRLDRLDIAPWALREGIILRRLDHLEADGPLS</sequence>
<name>A0A934X3M5_9MICO</name>
<dbReference type="EMBL" id="JADJIB010000003">
    <property type="protein sequence ID" value="MBK7273519.1"/>
    <property type="molecule type" value="Genomic_DNA"/>
</dbReference>
<dbReference type="Proteomes" id="UP000886632">
    <property type="component" value="Unassembled WGS sequence"/>
</dbReference>
<gene>
    <name evidence="4" type="ORF">IPF40_02015</name>
    <name evidence="5" type="ORF">IPI13_10260</name>
    <name evidence="6" type="ORF">IPP00_05955</name>
</gene>
<dbReference type="SUPFAM" id="SSF53067">
    <property type="entry name" value="Actin-like ATPase domain"/>
    <property type="match status" value="2"/>
</dbReference>
<evidence type="ECO:0000313" key="7">
    <source>
        <dbReference type="Proteomes" id="UP000718281"/>
    </source>
</evidence>
<dbReference type="EMBL" id="JADIXZ010000001">
    <property type="protein sequence ID" value="MBK6299864.1"/>
    <property type="molecule type" value="Genomic_DNA"/>
</dbReference>
<dbReference type="FunFam" id="3.30.420.150:FF:000006">
    <property type="entry name" value="Ppx/GppA family phosphatase"/>
    <property type="match status" value="1"/>
</dbReference>
<dbReference type="InterPro" id="IPR050273">
    <property type="entry name" value="GppA/Ppx_hydrolase"/>
</dbReference>